<evidence type="ECO:0000313" key="1">
    <source>
        <dbReference type="EMBL" id="GIX73628.1"/>
    </source>
</evidence>
<dbReference type="AlphaFoldDB" id="A0AAV4MMQ8"/>
<evidence type="ECO:0000313" key="2">
    <source>
        <dbReference type="Proteomes" id="UP001054837"/>
    </source>
</evidence>
<reference evidence="1 2" key="1">
    <citation type="submission" date="2021-06" db="EMBL/GenBank/DDBJ databases">
        <title>Caerostris darwini draft genome.</title>
        <authorList>
            <person name="Kono N."/>
            <person name="Arakawa K."/>
        </authorList>
    </citation>
    <scope>NUCLEOTIDE SEQUENCE [LARGE SCALE GENOMIC DNA]</scope>
</reference>
<keyword evidence="2" id="KW-1185">Reference proteome</keyword>
<organism evidence="1 2">
    <name type="scientific">Caerostris darwini</name>
    <dbReference type="NCBI Taxonomy" id="1538125"/>
    <lineage>
        <taxon>Eukaryota</taxon>
        <taxon>Metazoa</taxon>
        <taxon>Ecdysozoa</taxon>
        <taxon>Arthropoda</taxon>
        <taxon>Chelicerata</taxon>
        <taxon>Arachnida</taxon>
        <taxon>Araneae</taxon>
        <taxon>Araneomorphae</taxon>
        <taxon>Entelegynae</taxon>
        <taxon>Araneoidea</taxon>
        <taxon>Araneidae</taxon>
        <taxon>Caerostris</taxon>
    </lineage>
</organism>
<sequence length="101" mass="11891">MTYYDPSISHKNAGHCKIWLQNKNSNITLQHSELEFKSCICHEIFYPDLEKFARPCPFEWEQHKHLFVGLAVSDRSRRLSRNICFNSFGCRPTLCATVKNR</sequence>
<comment type="caution">
    <text evidence="1">The sequence shown here is derived from an EMBL/GenBank/DDBJ whole genome shotgun (WGS) entry which is preliminary data.</text>
</comment>
<accession>A0AAV4MMQ8</accession>
<dbReference type="Proteomes" id="UP001054837">
    <property type="component" value="Unassembled WGS sequence"/>
</dbReference>
<proteinExistence type="predicted"/>
<name>A0AAV4MMQ8_9ARAC</name>
<dbReference type="EMBL" id="BPLQ01000637">
    <property type="protein sequence ID" value="GIX73628.1"/>
    <property type="molecule type" value="Genomic_DNA"/>
</dbReference>
<protein>
    <submittedName>
        <fullName evidence="1">Uncharacterized protein</fullName>
    </submittedName>
</protein>
<gene>
    <name evidence="1" type="ORF">CDAR_171801</name>
</gene>